<reference evidence="3 4" key="1">
    <citation type="submission" date="2019-03" db="EMBL/GenBank/DDBJ databases">
        <title>Single cell metagenomics reveals metabolic interactions within the superorganism composed of flagellate Streblomastix strix and complex community of Bacteroidetes bacteria on its surface.</title>
        <authorList>
            <person name="Treitli S.C."/>
            <person name="Kolisko M."/>
            <person name="Husnik F."/>
            <person name="Keeling P."/>
            <person name="Hampl V."/>
        </authorList>
    </citation>
    <scope>NUCLEOTIDE SEQUENCE [LARGE SCALE GENOMIC DNA]</scope>
    <source>
        <strain evidence="3">ST1C</strain>
    </source>
</reference>
<sequence>MQKEWKSSCRYCKITLDVVGVGGLSGLSISSLNTLSGKVGTNTVSNFFGNSFNASDYIEERIGLESSPWSILGFIGLYTQTVAGLKQSSYEALKSSFLQTYGYHHIRTMVNAETAGILKKHETKHCRFAQYARILHLIVDEEEGENENDANDFSCTFACYAPLSVRIIQYAFNRPRGWIISGIDEGIQLNSGDTHGYSFKYIQGIQSQSEQSKDSQSSTISQQQQEKEDFVD</sequence>
<dbReference type="Gene3D" id="1.25.40.850">
    <property type="match status" value="1"/>
</dbReference>
<dbReference type="GO" id="GO:0016192">
    <property type="term" value="P:vesicle-mediated transport"/>
    <property type="evidence" value="ECO:0007669"/>
    <property type="project" value="InterPro"/>
</dbReference>
<dbReference type="OrthoDB" id="10262287at2759"/>
<dbReference type="InterPro" id="IPR001619">
    <property type="entry name" value="Sec1-like"/>
</dbReference>
<name>A0A5J4W6K1_9EUKA</name>
<feature type="compositionally biased region" description="Low complexity" evidence="2">
    <location>
        <begin position="208"/>
        <end position="224"/>
    </location>
</feature>
<evidence type="ECO:0000256" key="2">
    <source>
        <dbReference type="SAM" id="MobiDB-lite"/>
    </source>
</evidence>
<dbReference type="InterPro" id="IPR036045">
    <property type="entry name" value="Sec1-like_sf"/>
</dbReference>
<dbReference type="InterPro" id="IPR043155">
    <property type="entry name" value="VPS33_dom3b"/>
</dbReference>
<dbReference type="Gene3D" id="3.40.50.1910">
    <property type="match status" value="1"/>
</dbReference>
<gene>
    <name evidence="3" type="ORF">EZS28_014160</name>
</gene>
<comment type="caution">
    <text evidence="3">The sequence shown here is derived from an EMBL/GenBank/DDBJ whole genome shotgun (WGS) entry which is preliminary data.</text>
</comment>
<dbReference type="SUPFAM" id="SSF56815">
    <property type="entry name" value="Sec1/munc18-like (SM) proteins"/>
    <property type="match status" value="1"/>
</dbReference>
<dbReference type="Pfam" id="PF00995">
    <property type="entry name" value="Sec1"/>
    <property type="match status" value="1"/>
</dbReference>
<feature type="region of interest" description="Disordered" evidence="2">
    <location>
        <begin position="208"/>
        <end position="232"/>
    </location>
</feature>
<dbReference type="Proteomes" id="UP000324800">
    <property type="component" value="Unassembled WGS sequence"/>
</dbReference>
<dbReference type="EMBL" id="SNRW01003263">
    <property type="protein sequence ID" value="KAA6390312.1"/>
    <property type="molecule type" value="Genomic_DNA"/>
</dbReference>
<accession>A0A5J4W6K1</accession>
<dbReference type="AlphaFoldDB" id="A0A5J4W6K1"/>
<organism evidence="3 4">
    <name type="scientific">Streblomastix strix</name>
    <dbReference type="NCBI Taxonomy" id="222440"/>
    <lineage>
        <taxon>Eukaryota</taxon>
        <taxon>Metamonada</taxon>
        <taxon>Preaxostyla</taxon>
        <taxon>Oxymonadida</taxon>
        <taxon>Streblomastigidae</taxon>
        <taxon>Streblomastix</taxon>
    </lineage>
</organism>
<comment type="similarity">
    <text evidence="1">Belongs to the STXBP/unc-18/SEC1 family.</text>
</comment>
<protein>
    <submittedName>
        <fullName evidence="3">Uncharacterized protein</fullName>
    </submittedName>
</protein>
<dbReference type="InterPro" id="IPR027482">
    <property type="entry name" value="Sec1-like_dom2"/>
</dbReference>
<evidence type="ECO:0000313" key="4">
    <source>
        <dbReference type="Proteomes" id="UP000324800"/>
    </source>
</evidence>
<evidence type="ECO:0000256" key="1">
    <source>
        <dbReference type="ARBA" id="ARBA00009884"/>
    </source>
</evidence>
<proteinExistence type="inferred from homology"/>
<evidence type="ECO:0000313" key="3">
    <source>
        <dbReference type="EMBL" id="KAA6390312.1"/>
    </source>
</evidence>